<evidence type="ECO:0000313" key="3">
    <source>
        <dbReference type="Proteomes" id="UP000784294"/>
    </source>
</evidence>
<evidence type="ECO:0000313" key="2">
    <source>
        <dbReference type="EMBL" id="VEL16473.1"/>
    </source>
</evidence>
<gene>
    <name evidence="2" type="ORF">PXEA_LOCUS9913</name>
</gene>
<feature type="compositionally biased region" description="Polar residues" evidence="1">
    <location>
        <begin position="10"/>
        <end position="22"/>
    </location>
</feature>
<feature type="compositionally biased region" description="Acidic residues" evidence="1">
    <location>
        <begin position="434"/>
        <end position="445"/>
    </location>
</feature>
<proteinExistence type="predicted"/>
<feature type="compositionally biased region" description="Polar residues" evidence="1">
    <location>
        <begin position="326"/>
        <end position="337"/>
    </location>
</feature>
<sequence>MAPNIFRPWHSNSSESSLDKNANFNDVAELPSAPSEKNCSDNSVLHDFKSLDNHSSFIHSQATRWSAPALTSTASASTNEFSSCRPLHTPLGQCLPTFKENASEICGPEPSSDLESQLSSSRLSDVCLASNGFAGSLKSESSDVSNIYDLEHDTSKIKPYFQVPSTKSIFLNNCDAVNSSNSRSSKELKLADNCSKTDFHNPHKVLSFEPRSRPHTASSIDLFPEHSANVGSPYQAEVESDESSSTCGTLSIHDNERVNDTASSISSAYAFLAGLLAAASGRKAIKTNLESNFKEACSSENNRYAYPYHWLRPPNAFLNRLSPKTSNSRWRYSTSNGSREEGSFPSSSHCSNISFRSTCSDQNLAVSSRDNLAADWRHRNSRSFAIPRDCLAEEEEEEDETEAEHSLEINIEDVSGKLDDDPEGDDACASNGICDDDGDDDNDDDSLADLDDYLLYYRTGDLLFGPPSSVSLTAGDYSNCPPPQSPHVSLGDFDSLSFPGLRAVGLSGNAYAQYRSHFGEMLTNQDDPVSAHTASSFVSPWRQECSQLAEKVHSLKSRMNEVKLRRERRREEFRRHAECEDALLTKESHKRLPPIKSEETSAPAHISNVIERSNSDNSSSTTLATRISNNNVTVIPRSLDVERSNTDQRPFTSHLYSRMEGADLILKRFSLPGRLKPVSLEATSSVPVSDSNAWKQLSRGRIQRPLTPIVPPTARPSTPVYPGQKTL</sequence>
<feature type="region of interest" description="Disordered" evidence="1">
    <location>
        <begin position="1"/>
        <end position="22"/>
    </location>
</feature>
<name>A0A448WNZ5_9PLAT</name>
<reference evidence="2" key="1">
    <citation type="submission" date="2018-11" db="EMBL/GenBank/DDBJ databases">
        <authorList>
            <consortium name="Pathogen Informatics"/>
        </authorList>
    </citation>
    <scope>NUCLEOTIDE SEQUENCE</scope>
</reference>
<protein>
    <submittedName>
        <fullName evidence="2">Uncharacterized protein</fullName>
    </submittedName>
</protein>
<feature type="compositionally biased region" description="Acidic residues" evidence="1">
    <location>
        <begin position="392"/>
        <end position="402"/>
    </location>
</feature>
<organism evidence="2 3">
    <name type="scientific">Protopolystoma xenopodis</name>
    <dbReference type="NCBI Taxonomy" id="117903"/>
    <lineage>
        <taxon>Eukaryota</taxon>
        <taxon>Metazoa</taxon>
        <taxon>Spiralia</taxon>
        <taxon>Lophotrochozoa</taxon>
        <taxon>Platyhelminthes</taxon>
        <taxon>Monogenea</taxon>
        <taxon>Polyopisthocotylea</taxon>
        <taxon>Polystomatidea</taxon>
        <taxon>Polystomatidae</taxon>
        <taxon>Protopolystoma</taxon>
    </lineage>
</organism>
<evidence type="ECO:0000256" key="1">
    <source>
        <dbReference type="SAM" id="MobiDB-lite"/>
    </source>
</evidence>
<keyword evidence="3" id="KW-1185">Reference proteome</keyword>
<feature type="region of interest" description="Disordered" evidence="1">
    <location>
        <begin position="706"/>
        <end position="727"/>
    </location>
</feature>
<accession>A0A448WNZ5</accession>
<dbReference type="AlphaFoldDB" id="A0A448WNZ5"/>
<dbReference type="Proteomes" id="UP000784294">
    <property type="component" value="Unassembled WGS sequence"/>
</dbReference>
<feature type="region of interest" description="Disordered" evidence="1">
    <location>
        <begin position="326"/>
        <end position="350"/>
    </location>
</feature>
<dbReference type="EMBL" id="CAAALY010028577">
    <property type="protein sequence ID" value="VEL16473.1"/>
    <property type="molecule type" value="Genomic_DNA"/>
</dbReference>
<feature type="region of interest" description="Disordered" evidence="1">
    <location>
        <begin position="392"/>
        <end position="445"/>
    </location>
</feature>
<comment type="caution">
    <text evidence="2">The sequence shown here is derived from an EMBL/GenBank/DDBJ whole genome shotgun (WGS) entry which is preliminary data.</text>
</comment>